<dbReference type="GO" id="GO:0071944">
    <property type="term" value="C:cell periphery"/>
    <property type="evidence" value="ECO:0007669"/>
    <property type="project" value="UniProtKB-ARBA"/>
</dbReference>
<dbReference type="AlphaFoldDB" id="A0A9W8TLS5"/>
<dbReference type="VEuPathDB" id="FungiDB:F4678DRAFT_441373"/>
<dbReference type="PANTHER" id="PTHR15549:SF30">
    <property type="entry name" value="MID2 DOMAIN-CONTAINING PROTEIN"/>
    <property type="match status" value="1"/>
</dbReference>
<protein>
    <submittedName>
        <fullName evidence="7">Uncharacterized protein</fullName>
    </submittedName>
</protein>
<keyword evidence="8" id="KW-1185">Reference proteome</keyword>
<evidence type="ECO:0000256" key="1">
    <source>
        <dbReference type="ARBA" id="ARBA00004167"/>
    </source>
</evidence>
<feature type="region of interest" description="Disordered" evidence="5">
    <location>
        <begin position="166"/>
        <end position="185"/>
    </location>
</feature>
<sequence>MSSYCFNYVDGELTTYNLNSEPHYFPCGPVNETNPAVPCCAWGDSCLGGGICTYTHSLAGGSGYYAAACTDKTFQDDACKSLCGDQSRPDVTYLADRDLWACCGTDENDNLDCADPTDETFKLDAPEDLPVLFKVPATGFNYTSESIAASTSFSSPTTSLITTATSTSLTTTSTPQPTTSSGLSSGAAAGIGVGVAAIVIIAAILAWLAFRRRRQHLATTSQGEAQPLSELSGHGEKGSTTETLPHSNNPKRRSQVPELTGHQIPSELPG</sequence>
<evidence type="ECO:0000256" key="3">
    <source>
        <dbReference type="ARBA" id="ARBA00022989"/>
    </source>
</evidence>
<dbReference type="Proteomes" id="UP001148614">
    <property type="component" value="Unassembled WGS sequence"/>
</dbReference>
<dbReference type="InterPro" id="IPR051694">
    <property type="entry name" value="Immunoregulatory_rcpt-like"/>
</dbReference>
<feature type="region of interest" description="Disordered" evidence="5">
    <location>
        <begin position="219"/>
        <end position="270"/>
    </location>
</feature>
<name>A0A9W8TLS5_9PEZI</name>
<keyword evidence="2 6" id="KW-0812">Transmembrane</keyword>
<evidence type="ECO:0000313" key="7">
    <source>
        <dbReference type="EMBL" id="KAJ3573710.1"/>
    </source>
</evidence>
<keyword evidence="3 6" id="KW-1133">Transmembrane helix</keyword>
<dbReference type="GO" id="GO:0016020">
    <property type="term" value="C:membrane"/>
    <property type="evidence" value="ECO:0007669"/>
    <property type="project" value="UniProtKB-SubCell"/>
</dbReference>
<comment type="subcellular location">
    <subcellularLocation>
        <location evidence="1">Membrane</location>
        <topology evidence="1">Single-pass membrane protein</topology>
    </subcellularLocation>
</comment>
<reference evidence="7" key="1">
    <citation type="submission" date="2022-07" db="EMBL/GenBank/DDBJ databases">
        <title>Genome Sequence of Xylaria arbuscula.</title>
        <authorList>
            <person name="Buettner E."/>
        </authorList>
    </citation>
    <scope>NUCLEOTIDE SEQUENCE</scope>
    <source>
        <strain evidence="7">VT107</strain>
    </source>
</reference>
<comment type="caution">
    <text evidence="7">The sequence shown here is derived from an EMBL/GenBank/DDBJ whole genome shotgun (WGS) entry which is preliminary data.</text>
</comment>
<evidence type="ECO:0000256" key="6">
    <source>
        <dbReference type="SAM" id="Phobius"/>
    </source>
</evidence>
<gene>
    <name evidence="7" type="ORF">NPX13_g4606</name>
</gene>
<evidence type="ECO:0000256" key="2">
    <source>
        <dbReference type="ARBA" id="ARBA00022692"/>
    </source>
</evidence>
<evidence type="ECO:0000256" key="4">
    <source>
        <dbReference type="ARBA" id="ARBA00023136"/>
    </source>
</evidence>
<dbReference type="EMBL" id="JANPWZ010000663">
    <property type="protein sequence ID" value="KAJ3573710.1"/>
    <property type="molecule type" value="Genomic_DNA"/>
</dbReference>
<dbReference type="PANTHER" id="PTHR15549">
    <property type="entry name" value="PAIRED IMMUNOGLOBULIN-LIKE TYPE 2 RECEPTOR"/>
    <property type="match status" value="1"/>
</dbReference>
<organism evidence="7 8">
    <name type="scientific">Xylaria arbuscula</name>
    <dbReference type="NCBI Taxonomy" id="114810"/>
    <lineage>
        <taxon>Eukaryota</taxon>
        <taxon>Fungi</taxon>
        <taxon>Dikarya</taxon>
        <taxon>Ascomycota</taxon>
        <taxon>Pezizomycotina</taxon>
        <taxon>Sordariomycetes</taxon>
        <taxon>Xylariomycetidae</taxon>
        <taxon>Xylariales</taxon>
        <taxon>Xylariaceae</taxon>
        <taxon>Xylaria</taxon>
    </lineage>
</organism>
<evidence type="ECO:0000256" key="5">
    <source>
        <dbReference type="SAM" id="MobiDB-lite"/>
    </source>
</evidence>
<feature type="transmembrane region" description="Helical" evidence="6">
    <location>
        <begin position="187"/>
        <end position="210"/>
    </location>
</feature>
<proteinExistence type="predicted"/>
<accession>A0A9W8TLS5</accession>
<evidence type="ECO:0000313" key="8">
    <source>
        <dbReference type="Proteomes" id="UP001148614"/>
    </source>
</evidence>
<keyword evidence="4 6" id="KW-0472">Membrane</keyword>